<reference evidence="4" key="1">
    <citation type="submission" date="2016-10" db="EMBL/GenBank/DDBJ databases">
        <authorList>
            <person name="Varghese N."/>
            <person name="Submissions S."/>
        </authorList>
    </citation>
    <scope>NUCLEOTIDE SEQUENCE [LARGE SCALE GENOMIC DNA]</scope>
    <source>
        <strain evidence="4">CGMCC 4.6609</strain>
    </source>
</reference>
<evidence type="ECO:0000256" key="2">
    <source>
        <dbReference type="SAM" id="Phobius"/>
    </source>
</evidence>
<keyword evidence="4" id="KW-1185">Reference proteome</keyword>
<feature type="transmembrane region" description="Helical" evidence="2">
    <location>
        <begin position="6"/>
        <end position="27"/>
    </location>
</feature>
<evidence type="ECO:0000256" key="1">
    <source>
        <dbReference type="SAM" id="MobiDB-lite"/>
    </source>
</evidence>
<evidence type="ECO:0000313" key="3">
    <source>
        <dbReference type="EMBL" id="SDP88307.1"/>
    </source>
</evidence>
<keyword evidence="2" id="KW-1133">Transmembrane helix</keyword>
<feature type="region of interest" description="Disordered" evidence="1">
    <location>
        <begin position="31"/>
        <end position="80"/>
    </location>
</feature>
<keyword evidence="2" id="KW-0812">Transmembrane</keyword>
<dbReference type="EMBL" id="FNIX01000018">
    <property type="protein sequence ID" value="SDP88307.1"/>
    <property type="molecule type" value="Genomic_DNA"/>
</dbReference>
<name>A0A1H0WCB5_9PSEU</name>
<evidence type="ECO:0000313" key="4">
    <source>
        <dbReference type="Proteomes" id="UP000199691"/>
    </source>
</evidence>
<proteinExistence type="predicted"/>
<gene>
    <name evidence="3" type="ORF">SAMN05421507_11895</name>
</gene>
<dbReference type="Proteomes" id="UP000199691">
    <property type="component" value="Unassembled WGS sequence"/>
</dbReference>
<protein>
    <submittedName>
        <fullName evidence="3">Uncharacterized protein</fullName>
    </submittedName>
</protein>
<dbReference type="STRING" id="641025.SAMN05421507_11895"/>
<accession>A0A1H0WCB5</accession>
<dbReference type="AlphaFoldDB" id="A0A1H0WCB5"/>
<dbReference type="RefSeq" id="WP_090102977.1">
    <property type="nucleotide sequence ID" value="NZ_FNIX01000018.1"/>
</dbReference>
<organism evidence="3 4">
    <name type="scientific">Lentzea jiangxiensis</name>
    <dbReference type="NCBI Taxonomy" id="641025"/>
    <lineage>
        <taxon>Bacteria</taxon>
        <taxon>Bacillati</taxon>
        <taxon>Actinomycetota</taxon>
        <taxon>Actinomycetes</taxon>
        <taxon>Pseudonocardiales</taxon>
        <taxon>Pseudonocardiaceae</taxon>
        <taxon>Lentzea</taxon>
    </lineage>
</organism>
<keyword evidence="2" id="KW-0472">Membrane</keyword>
<sequence>MLWLFSQMFLLCAASFGVGSLVTWLSVRGRQRPVPPKPRLALPAPRPPEQVVIDERPPAPVAEAQPVRKSLPVKGNSKTMVYHTPDSPYYRRMKGDTAFGSEAEALSAGYRMWTTKGRVKA</sequence>
<feature type="compositionally biased region" description="Pro residues" evidence="1">
    <location>
        <begin position="33"/>
        <end position="48"/>
    </location>
</feature>
<dbReference type="OrthoDB" id="4871889at2"/>